<dbReference type="Proteomes" id="UP001440599">
    <property type="component" value="Unassembled WGS sequence"/>
</dbReference>
<dbReference type="SMART" id="SM00342">
    <property type="entry name" value="HTH_ARAC"/>
    <property type="match status" value="1"/>
</dbReference>
<accession>A0ABV1ERN4</accession>
<protein>
    <submittedName>
        <fullName evidence="5">AraC family transcriptional regulator</fullName>
    </submittedName>
</protein>
<dbReference type="EMBL" id="JBBMFT010000010">
    <property type="protein sequence ID" value="MEQ2457249.1"/>
    <property type="molecule type" value="Genomic_DNA"/>
</dbReference>
<dbReference type="PANTHER" id="PTHR47893">
    <property type="entry name" value="REGULATORY PROTEIN PCHR"/>
    <property type="match status" value="1"/>
</dbReference>
<reference evidence="5 6" key="1">
    <citation type="submission" date="2024-03" db="EMBL/GenBank/DDBJ databases">
        <title>Human intestinal bacterial collection.</title>
        <authorList>
            <person name="Pauvert C."/>
            <person name="Hitch T.C.A."/>
            <person name="Clavel T."/>
        </authorList>
    </citation>
    <scope>NUCLEOTIDE SEQUENCE [LARGE SCALE GENOMIC DNA]</scope>
    <source>
        <strain evidence="5 6">CLA-AP-H34</strain>
    </source>
</reference>
<evidence type="ECO:0000256" key="3">
    <source>
        <dbReference type="ARBA" id="ARBA00023163"/>
    </source>
</evidence>
<proteinExistence type="predicted"/>
<dbReference type="InterPro" id="IPR053142">
    <property type="entry name" value="PchR_regulatory_protein"/>
</dbReference>
<evidence type="ECO:0000256" key="2">
    <source>
        <dbReference type="ARBA" id="ARBA00023125"/>
    </source>
</evidence>
<dbReference type="RefSeq" id="WP_349141035.1">
    <property type="nucleotide sequence ID" value="NZ_JBBMFT010000010.1"/>
</dbReference>
<dbReference type="InterPro" id="IPR009057">
    <property type="entry name" value="Homeodomain-like_sf"/>
</dbReference>
<keyword evidence="6" id="KW-1185">Reference proteome</keyword>
<evidence type="ECO:0000313" key="6">
    <source>
        <dbReference type="Proteomes" id="UP001440599"/>
    </source>
</evidence>
<dbReference type="PROSITE" id="PS01124">
    <property type="entry name" value="HTH_ARAC_FAMILY_2"/>
    <property type="match status" value="1"/>
</dbReference>
<dbReference type="SUPFAM" id="SSF46689">
    <property type="entry name" value="Homeodomain-like"/>
    <property type="match status" value="2"/>
</dbReference>
<gene>
    <name evidence="5" type="ORF">WMO45_12030</name>
</gene>
<organism evidence="5 6">
    <name type="scientific">Flavonifractor hominis</name>
    <dbReference type="NCBI Taxonomy" id="3133178"/>
    <lineage>
        <taxon>Bacteria</taxon>
        <taxon>Bacillati</taxon>
        <taxon>Bacillota</taxon>
        <taxon>Clostridia</taxon>
        <taxon>Eubacteriales</taxon>
        <taxon>Oscillospiraceae</taxon>
        <taxon>Flavonifractor</taxon>
    </lineage>
</organism>
<sequence length="331" mass="36925">MKQRKPAHIAQQLQDVPGGGLTIVRNSPSGQEYVLLTGQFSAKTVGKGKLEAYHVFPGVDASYNLLSAQEITVHHAASSSVLELFYCRNGRVGWNMQGGTAVYLGAGDLTVHSAACCADSAMMFPLGYAEGISVSIDLPVLEANCPEILKESGLDLPAIQNTFCGEKPVAIPACPELEGIFAPLYSAPSFRRRAYLQLKIQELLLYLSDVQPEKHTLTQYASQQTERIKEIHRQLTEHLDQRFTIEELSRQYLINTSTLKEVFKTVYGLPIATYMKEYRMAQAMKLLRETSIPISEIADRVGYETQGKFSQAFKDVTQMLPTEYRRTQSYN</sequence>
<feature type="domain" description="HTH araC/xylS-type" evidence="4">
    <location>
        <begin position="229"/>
        <end position="327"/>
    </location>
</feature>
<dbReference type="Pfam" id="PF12833">
    <property type="entry name" value="HTH_18"/>
    <property type="match status" value="1"/>
</dbReference>
<dbReference type="PROSITE" id="PS00041">
    <property type="entry name" value="HTH_ARAC_FAMILY_1"/>
    <property type="match status" value="1"/>
</dbReference>
<name>A0ABV1ERN4_9FIRM</name>
<evidence type="ECO:0000256" key="1">
    <source>
        <dbReference type="ARBA" id="ARBA00023015"/>
    </source>
</evidence>
<dbReference type="InterPro" id="IPR018060">
    <property type="entry name" value="HTH_AraC"/>
</dbReference>
<keyword evidence="3" id="KW-0804">Transcription</keyword>
<dbReference type="Gene3D" id="1.10.10.60">
    <property type="entry name" value="Homeodomain-like"/>
    <property type="match status" value="1"/>
</dbReference>
<evidence type="ECO:0000313" key="5">
    <source>
        <dbReference type="EMBL" id="MEQ2457249.1"/>
    </source>
</evidence>
<evidence type="ECO:0000259" key="4">
    <source>
        <dbReference type="PROSITE" id="PS01124"/>
    </source>
</evidence>
<dbReference type="InterPro" id="IPR018062">
    <property type="entry name" value="HTH_AraC-typ_CS"/>
</dbReference>
<dbReference type="PANTHER" id="PTHR47893:SF1">
    <property type="entry name" value="REGULATORY PROTEIN PCHR"/>
    <property type="match status" value="1"/>
</dbReference>
<keyword evidence="1" id="KW-0805">Transcription regulation</keyword>
<keyword evidence="2" id="KW-0238">DNA-binding</keyword>
<comment type="caution">
    <text evidence="5">The sequence shown here is derived from an EMBL/GenBank/DDBJ whole genome shotgun (WGS) entry which is preliminary data.</text>
</comment>